<keyword evidence="2" id="KW-0472">Membrane</keyword>
<dbReference type="InterPro" id="IPR025521">
    <property type="entry name" value="Neprosin_propep"/>
</dbReference>
<dbReference type="Proteomes" id="UP000682877">
    <property type="component" value="Chromosome 6"/>
</dbReference>
<reference evidence="4" key="1">
    <citation type="submission" date="2021-01" db="EMBL/GenBank/DDBJ databases">
        <authorList>
            <person name="Bezrukov I."/>
        </authorList>
    </citation>
    <scope>NUCLEOTIDE SEQUENCE</scope>
</reference>
<accession>A0A8S2APU8</accession>
<dbReference type="InterPro" id="IPR004314">
    <property type="entry name" value="Neprosin"/>
</dbReference>
<feature type="transmembrane region" description="Helical" evidence="2">
    <location>
        <begin position="394"/>
        <end position="413"/>
    </location>
</feature>
<dbReference type="PANTHER" id="PTHR31589">
    <property type="entry name" value="PROTEIN, PUTATIVE (DUF239)-RELATED-RELATED"/>
    <property type="match status" value="1"/>
</dbReference>
<evidence type="ECO:0000313" key="4">
    <source>
        <dbReference type="EMBL" id="CAE6121528.1"/>
    </source>
</evidence>
<sequence>MQMKPSVEFSTKKTTIPNNGSSEQITSQVWSKSGNCPMGTIPVRRVSREDISRASSPSQFGRKTPHRYSFLDNALQHKGGNFNITAEKINQAQPRLRSEAFIVALGYNFVGAQSDINIWNPPRVEASDYSTAQIWLVGGLSDTFESVEAGWMVNPAVFGDSRTRLFISWTGDAYTKTGCINLLCAGFVQTSQKFALGATVEPVSSASSTQYDITVSVYLDPNSGNWWLTCANNVMGYWPGTLFAYLKHSATAVQWGGEVHSPNVILKKPHTTTSMGSGQWASYIWAEACYHTNIRIKDYSMQIKYPKYLSEYADESKNATLKMENRSEMVNRRQQNLFLIASPDEIDKIRRAETSSQAGAIAGAKAAAVAAVASAIPTVAAVRMFPWAKANLNYTAQALIISAASIAAFFITADKTILQGARRNTEAQLKKAQQDSK</sequence>
<dbReference type="PANTHER" id="PTHR31589:SF2">
    <property type="entry name" value="ASLB (DUF239)-RELATED"/>
    <property type="match status" value="1"/>
</dbReference>
<dbReference type="Pfam" id="PF03386">
    <property type="entry name" value="ENOD93"/>
    <property type="match status" value="1"/>
</dbReference>
<keyword evidence="2" id="KW-1133">Transmembrane helix</keyword>
<dbReference type="EMBL" id="LR999456">
    <property type="protein sequence ID" value="CAE6121528.1"/>
    <property type="molecule type" value="Genomic_DNA"/>
</dbReference>
<feature type="domain" description="Neprosin PEP catalytic" evidence="3">
    <location>
        <begin position="89"/>
        <end position="347"/>
    </location>
</feature>
<name>A0A8S2APU8_ARAAE</name>
<evidence type="ECO:0000256" key="2">
    <source>
        <dbReference type="SAM" id="Phobius"/>
    </source>
</evidence>
<dbReference type="Pfam" id="PF14365">
    <property type="entry name" value="Neprosin_AP"/>
    <property type="match status" value="1"/>
</dbReference>
<dbReference type="InterPro" id="IPR053168">
    <property type="entry name" value="Glutamic_endopeptidase"/>
</dbReference>
<dbReference type="InterPro" id="IPR005050">
    <property type="entry name" value="Enod93"/>
</dbReference>
<evidence type="ECO:0000256" key="1">
    <source>
        <dbReference type="SAM" id="MobiDB-lite"/>
    </source>
</evidence>
<proteinExistence type="predicted"/>
<dbReference type="AlphaFoldDB" id="A0A8S2APU8"/>
<organism evidence="4 5">
    <name type="scientific">Arabidopsis arenosa</name>
    <name type="common">Sand rock-cress</name>
    <name type="synonym">Cardaminopsis arenosa</name>
    <dbReference type="NCBI Taxonomy" id="38785"/>
    <lineage>
        <taxon>Eukaryota</taxon>
        <taxon>Viridiplantae</taxon>
        <taxon>Streptophyta</taxon>
        <taxon>Embryophyta</taxon>
        <taxon>Tracheophyta</taxon>
        <taxon>Spermatophyta</taxon>
        <taxon>Magnoliopsida</taxon>
        <taxon>eudicotyledons</taxon>
        <taxon>Gunneridae</taxon>
        <taxon>Pentapetalae</taxon>
        <taxon>rosids</taxon>
        <taxon>malvids</taxon>
        <taxon>Brassicales</taxon>
        <taxon>Brassicaceae</taxon>
        <taxon>Camelineae</taxon>
        <taxon>Arabidopsis</taxon>
    </lineage>
</organism>
<protein>
    <recommendedName>
        <fullName evidence="3">Neprosin PEP catalytic domain-containing protein</fullName>
    </recommendedName>
</protein>
<evidence type="ECO:0000259" key="3">
    <source>
        <dbReference type="PROSITE" id="PS52045"/>
    </source>
</evidence>
<keyword evidence="2" id="KW-0812">Transmembrane</keyword>
<dbReference type="Gene3D" id="3.90.1320.10">
    <property type="entry name" value="Outer-capsid protein sigma 3, large lobe"/>
    <property type="match status" value="1"/>
</dbReference>
<feature type="region of interest" description="Disordered" evidence="1">
    <location>
        <begin position="1"/>
        <end position="31"/>
    </location>
</feature>
<gene>
    <name evidence="4" type="ORF">AARE701A_LOCUS16169</name>
</gene>
<keyword evidence="5" id="KW-1185">Reference proteome</keyword>
<dbReference type="Pfam" id="PF03080">
    <property type="entry name" value="Neprosin"/>
    <property type="match status" value="1"/>
</dbReference>
<evidence type="ECO:0000313" key="5">
    <source>
        <dbReference type="Proteomes" id="UP000682877"/>
    </source>
</evidence>
<feature type="compositionally biased region" description="Polar residues" evidence="1">
    <location>
        <begin position="8"/>
        <end position="31"/>
    </location>
</feature>
<dbReference type="PROSITE" id="PS52045">
    <property type="entry name" value="NEPROSIN_PEP_CD"/>
    <property type="match status" value="1"/>
</dbReference>